<proteinExistence type="predicted"/>
<evidence type="ECO:0000313" key="1">
    <source>
        <dbReference type="EMBL" id="KAG8186217.1"/>
    </source>
</evidence>
<dbReference type="Proteomes" id="UP000827092">
    <property type="component" value="Unassembled WGS sequence"/>
</dbReference>
<gene>
    <name evidence="1" type="ORF">JTE90_008745</name>
</gene>
<dbReference type="AlphaFoldDB" id="A0AAV6UP40"/>
<accession>A0AAV6UP40</accession>
<name>A0AAV6UP40_9ARAC</name>
<evidence type="ECO:0000313" key="2">
    <source>
        <dbReference type="Proteomes" id="UP000827092"/>
    </source>
</evidence>
<protein>
    <submittedName>
        <fullName evidence="1">Uncharacterized protein</fullName>
    </submittedName>
</protein>
<keyword evidence="2" id="KW-1185">Reference proteome</keyword>
<reference evidence="1 2" key="1">
    <citation type="journal article" date="2022" name="Nat. Ecol. Evol.">
        <title>A masculinizing supergene underlies an exaggerated male reproductive morph in a spider.</title>
        <authorList>
            <person name="Hendrickx F."/>
            <person name="De Corte Z."/>
            <person name="Sonet G."/>
            <person name="Van Belleghem S.M."/>
            <person name="Kostlbacher S."/>
            <person name="Vangestel C."/>
        </authorList>
    </citation>
    <scope>NUCLEOTIDE SEQUENCE [LARGE SCALE GENOMIC DNA]</scope>
    <source>
        <strain evidence="1">W744_W776</strain>
    </source>
</reference>
<sequence>MVKSKGGLSVLSSKQGEGEIAVNACQGWVDPCEFCDKRFNSWEEVNEELLEKIPNKPGIFQIALRNKGTSEVVLIVLDKTDVQKEACTSIDRVKGQIADRKSKSTKSTILFRWTTFKNSNDKDVLNLCAHWQNHGVLPKKMNAWLGTDILQDTDSLVFSDKLQKWCYPKRDAFWKKTKAPPSKLIEVIEGCDWTKPCDVCDANFSNWMRLDDVVATDLAPDQPGILMVSVCVGKELEVVDIRYDHNDVKLTIKARLQDPHCIAKYRHVLKNKKFADRNPVLKVRWMQLKDAFSDNCCYLYAHWINAGSEPMFVYILPGGKILDKNKHFVVRSSDKKWCYEIDAFKQMRITKRRNKNYIIDDLIEDMKHINIT</sequence>
<dbReference type="EMBL" id="JAFNEN010000309">
    <property type="protein sequence ID" value="KAG8186217.1"/>
    <property type="molecule type" value="Genomic_DNA"/>
</dbReference>
<comment type="caution">
    <text evidence="1">The sequence shown here is derived from an EMBL/GenBank/DDBJ whole genome shotgun (WGS) entry which is preliminary data.</text>
</comment>
<organism evidence="1 2">
    <name type="scientific">Oedothorax gibbosus</name>
    <dbReference type="NCBI Taxonomy" id="931172"/>
    <lineage>
        <taxon>Eukaryota</taxon>
        <taxon>Metazoa</taxon>
        <taxon>Ecdysozoa</taxon>
        <taxon>Arthropoda</taxon>
        <taxon>Chelicerata</taxon>
        <taxon>Arachnida</taxon>
        <taxon>Araneae</taxon>
        <taxon>Araneomorphae</taxon>
        <taxon>Entelegynae</taxon>
        <taxon>Araneoidea</taxon>
        <taxon>Linyphiidae</taxon>
        <taxon>Erigoninae</taxon>
        <taxon>Oedothorax</taxon>
    </lineage>
</organism>